<dbReference type="STRING" id="1619044.UY92_C0007G0021"/>
<evidence type="ECO:0000313" key="1">
    <source>
        <dbReference type="EMBL" id="KKW42382.1"/>
    </source>
</evidence>
<dbReference type="Proteomes" id="UP000033870">
    <property type="component" value="Unassembled WGS sequence"/>
</dbReference>
<dbReference type="Pfam" id="PF04464">
    <property type="entry name" value="Glyphos_transf"/>
    <property type="match status" value="1"/>
</dbReference>
<protein>
    <submittedName>
        <fullName evidence="1">Uncharacterized protein</fullName>
    </submittedName>
</protein>
<dbReference type="SUPFAM" id="SSF53756">
    <property type="entry name" value="UDP-Glycosyltransferase/glycogen phosphorylase"/>
    <property type="match status" value="1"/>
</dbReference>
<sequence>MKKIFIVVPEALLIRNILRSGVLDSLKKKGRQVVVFILCDAIPDYIRAEFADANVELVAVPDAAVPMGPVHRRFILFTHFLNLNDTTRVYFNYSRHYINRARWARAMYLAFLNICGRLPGLKPLVRWVEQVFFTEKNKTIAGYFEAYRPDLVFSTSITAKLDNVFLKEARRRGVPTISMTKSWDNATKMYFRCVPDHFIVQDEIIRSELARLQQFPPERIYVVGFPQFDWYRRPGVIKPREEHLRGKGLDPDRAVIFFGSQGIWFKQDYQVAEQIYQWIKRDELAKPCQLIVRPHFSNVKNTPLQKLKGLEHVSYDDSYHISDVFVDNWDPTAAENTDFANTLRHSDVVVNILSTIALDAACFDRPTINALYGGVYQNGRDVTHKMAEVVHYQWVFATGATLVARSAEELREAINQCLLDPQSKQAERKLLIDRLCYKVDGKSAERIVEVIETVLGQKT</sequence>
<organism evidence="1 2">
    <name type="scientific">Candidatus Magasanikbacteria bacterium GW2011_GWA2_56_11</name>
    <dbReference type="NCBI Taxonomy" id="1619044"/>
    <lineage>
        <taxon>Bacteria</taxon>
        <taxon>Candidatus Magasanikiibacteriota</taxon>
    </lineage>
</organism>
<reference evidence="1 2" key="1">
    <citation type="journal article" date="2015" name="Nature">
        <title>rRNA introns, odd ribosomes, and small enigmatic genomes across a large radiation of phyla.</title>
        <authorList>
            <person name="Brown C.T."/>
            <person name="Hug L.A."/>
            <person name="Thomas B.C."/>
            <person name="Sharon I."/>
            <person name="Castelle C.J."/>
            <person name="Singh A."/>
            <person name="Wilkins M.J."/>
            <person name="Williams K.H."/>
            <person name="Banfield J.F."/>
        </authorList>
    </citation>
    <scope>NUCLEOTIDE SEQUENCE [LARGE SCALE GENOMIC DNA]</scope>
</reference>
<accession>A0A0G2AM37</accession>
<name>A0A0G2AM37_9BACT</name>
<dbReference type="GO" id="GO:0047355">
    <property type="term" value="F:CDP-glycerol glycerophosphotransferase activity"/>
    <property type="evidence" value="ECO:0007669"/>
    <property type="project" value="InterPro"/>
</dbReference>
<dbReference type="EMBL" id="LCRX01000007">
    <property type="protein sequence ID" value="KKW42382.1"/>
    <property type="molecule type" value="Genomic_DNA"/>
</dbReference>
<dbReference type="AlphaFoldDB" id="A0A0G2AM37"/>
<comment type="caution">
    <text evidence="1">The sequence shown here is derived from an EMBL/GenBank/DDBJ whole genome shotgun (WGS) entry which is preliminary data.</text>
</comment>
<dbReference type="InterPro" id="IPR007554">
    <property type="entry name" value="Glycerophosphate_synth"/>
</dbReference>
<dbReference type="Gene3D" id="3.40.50.12580">
    <property type="match status" value="1"/>
</dbReference>
<evidence type="ECO:0000313" key="2">
    <source>
        <dbReference type="Proteomes" id="UP000033870"/>
    </source>
</evidence>
<proteinExistence type="predicted"/>
<dbReference type="GO" id="GO:0016020">
    <property type="term" value="C:membrane"/>
    <property type="evidence" value="ECO:0007669"/>
    <property type="project" value="InterPro"/>
</dbReference>
<gene>
    <name evidence="1" type="ORF">UY92_C0007G0021</name>
</gene>
<dbReference type="InterPro" id="IPR043148">
    <property type="entry name" value="TagF_C"/>
</dbReference>